<evidence type="ECO:0008006" key="5">
    <source>
        <dbReference type="Google" id="ProtNLM"/>
    </source>
</evidence>
<evidence type="ECO:0000313" key="4">
    <source>
        <dbReference type="Proteomes" id="UP000566663"/>
    </source>
</evidence>
<comment type="caution">
    <text evidence="3">The sequence shown here is derived from an EMBL/GenBank/DDBJ whole genome shotgun (WGS) entry which is preliminary data.</text>
</comment>
<evidence type="ECO:0000313" key="3">
    <source>
        <dbReference type="EMBL" id="MBB5291809.1"/>
    </source>
</evidence>
<sequence length="230" mass="24641">MRTLAAVASLAALLAACGDAAPPQAPAASDRIETPVTGPASPPSPEGEQGGTADWHEVASSADASRLGRLDQAWRMARAEAEEKGFADQVEALGPLVDPNAAQAGRLQPPPGTYRCRTIKLGSNSPGGLGYLEYPFFRCTIELTPGGDLILTKTTGSQRTRGLLYPDTDRRLVFVGAQAWGMDETGYPAYGDQPVRDQVGVFERIGAERWRLVVPWPKVDSKLEILELVR</sequence>
<reference evidence="3 4" key="1">
    <citation type="submission" date="2020-08" db="EMBL/GenBank/DDBJ databases">
        <title>Genomic Encyclopedia of Type Strains, Phase IV (KMG-IV): sequencing the most valuable type-strain genomes for metagenomic binning, comparative biology and taxonomic classification.</title>
        <authorList>
            <person name="Goeker M."/>
        </authorList>
    </citation>
    <scope>NUCLEOTIDE SEQUENCE [LARGE SCALE GENOMIC DNA]</scope>
    <source>
        <strain evidence="3 4">DSM 25335</strain>
    </source>
</reference>
<dbReference type="PROSITE" id="PS51257">
    <property type="entry name" value="PROKAR_LIPOPROTEIN"/>
    <property type="match status" value="1"/>
</dbReference>
<proteinExistence type="predicted"/>
<gene>
    <name evidence="3" type="ORF">HNQ67_001323</name>
</gene>
<feature type="signal peptide" evidence="2">
    <location>
        <begin position="1"/>
        <end position="20"/>
    </location>
</feature>
<dbReference type="RefSeq" id="WP_183253574.1">
    <property type="nucleotide sequence ID" value="NZ_BAAAFF010000005.1"/>
</dbReference>
<feature type="region of interest" description="Disordered" evidence="1">
    <location>
        <begin position="20"/>
        <end position="53"/>
    </location>
</feature>
<dbReference type="AlphaFoldDB" id="A0A7W8MGM4"/>
<dbReference type="Pfam" id="PF16233">
    <property type="entry name" value="DUF4893"/>
    <property type="match status" value="1"/>
</dbReference>
<evidence type="ECO:0000256" key="1">
    <source>
        <dbReference type="SAM" id="MobiDB-lite"/>
    </source>
</evidence>
<keyword evidence="2" id="KW-0732">Signal</keyword>
<keyword evidence="4" id="KW-1185">Reference proteome</keyword>
<evidence type="ECO:0000256" key="2">
    <source>
        <dbReference type="SAM" id="SignalP"/>
    </source>
</evidence>
<name>A0A7W8MGM4_9CAUL</name>
<dbReference type="Proteomes" id="UP000566663">
    <property type="component" value="Unassembled WGS sequence"/>
</dbReference>
<feature type="chain" id="PRO_5030897457" description="DUF4893 domain-containing protein" evidence="2">
    <location>
        <begin position="21"/>
        <end position="230"/>
    </location>
</feature>
<organism evidence="3 4">
    <name type="scientific">Brevundimonas basaltis</name>
    <dbReference type="NCBI Taxonomy" id="472166"/>
    <lineage>
        <taxon>Bacteria</taxon>
        <taxon>Pseudomonadati</taxon>
        <taxon>Pseudomonadota</taxon>
        <taxon>Alphaproteobacteria</taxon>
        <taxon>Caulobacterales</taxon>
        <taxon>Caulobacteraceae</taxon>
        <taxon>Brevundimonas</taxon>
    </lineage>
</organism>
<accession>A0A7W8MGM4</accession>
<dbReference type="EMBL" id="JACHFZ010000002">
    <property type="protein sequence ID" value="MBB5291809.1"/>
    <property type="molecule type" value="Genomic_DNA"/>
</dbReference>
<dbReference type="InterPro" id="IPR032609">
    <property type="entry name" value="DUF4893"/>
</dbReference>
<protein>
    <recommendedName>
        <fullName evidence="5">DUF4893 domain-containing protein</fullName>
    </recommendedName>
</protein>